<gene>
    <name evidence="1" type="ORF">SP90_06720</name>
</gene>
<reference evidence="1 2" key="1">
    <citation type="submission" date="2015-01" db="EMBL/GenBank/DDBJ databases">
        <title>Desulfovibrio sp. JC271 draft genome sequence.</title>
        <authorList>
            <person name="Shivani Y."/>
            <person name="Subhash Y."/>
            <person name="Sasikala C."/>
            <person name="Ramana C.V."/>
        </authorList>
    </citation>
    <scope>NUCLEOTIDE SEQUENCE [LARGE SCALE GENOMIC DNA]</scope>
    <source>
        <strain evidence="1 2">JC271</strain>
    </source>
</reference>
<evidence type="ECO:0000313" key="2">
    <source>
        <dbReference type="Proteomes" id="UP000091979"/>
    </source>
</evidence>
<proteinExistence type="predicted"/>
<dbReference type="RefSeq" id="WP_066853868.1">
    <property type="nucleotide sequence ID" value="NZ_JXMS01000009.1"/>
</dbReference>
<sequence length="148" mass="16410">MPVVPCKQCGTDFYVRPARHNAGKGKYCSRKCAAEAKRIKQTVSCPWCGRHFVKRAGQIYCSRSCAASANHAAHERHGSDERHCIVCEKKFTTGVSSKICSNACLARHRNGNNAGGYSLFEDPWATGEIPPDRYARDLFRMPDIGLGF</sequence>
<dbReference type="AlphaFoldDB" id="A0A1B7XEN8"/>
<organism evidence="1 2">
    <name type="scientific">Halodesulfovibrio spirochaetisodalis</name>
    <dbReference type="NCBI Taxonomy" id="1560234"/>
    <lineage>
        <taxon>Bacteria</taxon>
        <taxon>Pseudomonadati</taxon>
        <taxon>Thermodesulfobacteriota</taxon>
        <taxon>Desulfovibrionia</taxon>
        <taxon>Desulfovibrionales</taxon>
        <taxon>Desulfovibrionaceae</taxon>
        <taxon>Halodesulfovibrio</taxon>
    </lineage>
</organism>
<dbReference type="STRING" id="1560234.SP90_06720"/>
<dbReference type="Proteomes" id="UP000091979">
    <property type="component" value="Unassembled WGS sequence"/>
</dbReference>
<name>A0A1B7XEN8_9BACT</name>
<protein>
    <submittedName>
        <fullName evidence="1">Uncharacterized protein</fullName>
    </submittedName>
</protein>
<keyword evidence="2" id="KW-1185">Reference proteome</keyword>
<comment type="caution">
    <text evidence="1">The sequence shown here is derived from an EMBL/GenBank/DDBJ whole genome shotgun (WGS) entry which is preliminary data.</text>
</comment>
<evidence type="ECO:0000313" key="1">
    <source>
        <dbReference type="EMBL" id="OBQ52661.1"/>
    </source>
</evidence>
<accession>A0A1B7XEN8</accession>
<dbReference type="OrthoDB" id="5452690at2"/>
<dbReference type="PATRIC" id="fig|1560234.3.peg.3320"/>
<dbReference type="EMBL" id="JXMS01000009">
    <property type="protein sequence ID" value="OBQ52661.1"/>
    <property type="molecule type" value="Genomic_DNA"/>
</dbReference>